<dbReference type="STRING" id="472759.Nhal_3636"/>
<dbReference type="Proteomes" id="UP000001844">
    <property type="component" value="Chromosome"/>
</dbReference>
<evidence type="ECO:0000256" key="4">
    <source>
        <dbReference type="ARBA" id="ARBA00022759"/>
    </source>
</evidence>
<dbReference type="EMBL" id="CP001798">
    <property type="protein sequence ID" value="ADE16659.1"/>
    <property type="molecule type" value="Genomic_DNA"/>
</dbReference>
<sequence>MSQLPVISGRQRVKALERIGFVVKRQHGSHIILCRDDPFTHVFWL</sequence>
<proteinExistence type="inferred from homology"/>
<gene>
    <name evidence="8" type="ordered locus">Nhal_3636</name>
</gene>
<dbReference type="eggNOG" id="COG1724">
    <property type="taxonomic scope" value="Bacteria"/>
</dbReference>
<dbReference type="Gene3D" id="3.30.920.30">
    <property type="entry name" value="Hypothetical protein"/>
    <property type="match status" value="1"/>
</dbReference>
<keyword evidence="7" id="KW-0346">Stress response</keyword>
<protein>
    <recommendedName>
        <fullName evidence="10">YcfA family protein</fullName>
    </recommendedName>
</protein>
<dbReference type="OrthoDB" id="121656at2"/>
<evidence type="ECO:0000256" key="1">
    <source>
        <dbReference type="ARBA" id="ARBA00006620"/>
    </source>
</evidence>
<keyword evidence="6" id="KW-0694">RNA-binding</keyword>
<comment type="similarity">
    <text evidence="1">Belongs to the HicA mRNA interferase family.</text>
</comment>
<evidence type="ECO:0000313" key="9">
    <source>
        <dbReference type="Proteomes" id="UP000001844"/>
    </source>
</evidence>
<keyword evidence="5" id="KW-0378">Hydrolase</keyword>
<evidence type="ECO:0000256" key="3">
    <source>
        <dbReference type="ARBA" id="ARBA00022722"/>
    </source>
</evidence>
<evidence type="ECO:0000313" key="8">
    <source>
        <dbReference type="EMBL" id="ADE16659.1"/>
    </source>
</evidence>
<dbReference type="SUPFAM" id="SSF54786">
    <property type="entry name" value="YcfA/nrd intein domain"/>
    <property type="match status" value="1"/>
</dbReference>
<dbReference type="KEGG" id="nhl:Nhal_3636"/>
<dbReference type="AlphaFoldDB" id="D5C271"/>
<keyword evidence="2" id="KW-1277">Toxin-antitoxin system</keyword>
<dbReference type="GO" id="GO:0004519">
    <property type="term" value="F:endonuclease activity"/>
    <property type="evidence" value="ECO:0007669"/>
    <property type="project" value="UniProtKB-KW"/>
</dbReference>
<evidence type="ECO:0000256" key="7">
    <source>
        <dbReference type="ARBA" id="ARBA00023016"/>
    </source>
</evidence>
<evidence type="ECO:0008006" key="10">
    <source>
        <dbReference type="Google" id="ProtNLM"/>
    </source>
</evidence>
<evidence type="ECO:0000256" key="5">
    <source>
        <dbReference type="ARBA" id="ARBA00022801"/>
    </source>
</evidence>
<reference evidence="9" key="1">
    <citation type="submission" date="2010-04" db="EMBL/GenBank/DDBJ databases">
        <title>Complete genome sequence of Nitrosococcus halophilus Nc4, a salt-adapted, aerobic obligate ammonia-oxidizing sulfur purple bacterium.</title>
        <authorList>
            <consortium name="US DOE Joint Genome Institute"/>
            <person name="Campbell M.A."/>
            <person name="Malfatti S.A."/>
            <person name="Chain P.S.G."/>
            <person name="Heidelberg J.F."/>
            <person name="Ward B.B."/>
            <person name="Klotz M.G."/>
        </authorList>
    </citation>
    <scope>NUCLEOTIDE SEQUENCE [LARGE SCALE GENOMIC DNA]</scope>
    <source>
        <strain evidence="9">Nc4</strain>
    </source>
</reference>
<accession>D5C271</accession>
<dbReference type="RefSeq" id="WP_013034508.1">
    <property type="nucleotide sequence ID" value="NC_013960.1"/>
</dbReference>
<dbReference type="HOGENOM" id="CLU_3327094_0_0_6"/>
<evidence type="ECO:0000256" key="6">
    <source>
        <dbReference type="ARBA" id="ARBA00022884"/>
    </source>
</evidence>
<dbReference type="InterPro" id="IPR038570">
    <property type="entry name" value="HicA_sf"/>
</dbReference>
<dbReference type="GO" id="GO:0003729">
    <property type="term" value="F:mRNA binding"/>
    <property type="evidence" value="ECO:0007669"/>
    <property type="project" value="InterPro"/>
</dbReference>
<name>D5C271_NITHN</name>
<dbReference type="Pfam" id="PF07927">
    <property type="entry name" value="HicA_toxin"/>
    <property type="match status" value="1"/>
</dbReference>
<keyword evidence="3" id="KW-0540">Nuclease</keyword>
<keyword evidence="9" id="KW-1185">Reference proteome</keyword>
<keyword evidence="4" id="KW-0255">Endonuclease</keyword>
<dbReference type="InterPro" id="IPR012933">
    <property type="entry name" value="HicA_mRNA_interferase"/>
</dbReference>
<evidence type="ECO:0000256" key="2">
    <source>
        <dbReference type="ARBA" id="ARBA00022649"/>
    </source>
</evidence>
<dbReference type="GO" id="GO:0016787">
    <property type="term" value="F:hydrolase activity"/>
    <property type="evidence" value="ECO:0007669"/>
    <property type="project" value="UniProtKB-KW"/>
</dbReference>
<organism evidence="8 9">
    <name type="scientific">Nitrosococcus halophilus (strain Nc4)</name>
    <dbReference type="NCBI Taxonomy" id="472759"/>
    <lineage>
        <taxon>Bacteria</taxon>
        <taxon>Pseudomonadati</taxon>
        <taxon>Pseudomonadota</taxon>
        <taxon>Gammaproteobacteria</taxon>
        <taxon>Chromatiales</taxon>
        <taxon>Chromatiaceae</taxon>
        <taxon>Nitrosococcus</taxon>
    </lineage>
</organism>